<dbReference type="CDD" id="cd04301">
    <property type="entry name" value="NAT_SF"/>
    <property type="match status" value="1"/>
</dbReference>
<evidence type="ECO:0000259" key="3">
    <source>
        <dbReference type="PROSITE" id="PS51186"/>
    </source>
</evidence>
<keyword evidence="2" id="KW-0012">Acyltransferase</keyword>
<evidence type="ECO:0000313" key="4">
    <source>
        <dbReference type="EMBL" id="RNL79664.1"/>
    </source>
</evidence>
<dbReference type="AlphaFoldDB" id="A0A3N0DVN4"/>
<dbReference type="Gene3D" id="3.40.630.30">
    <property type="match status" value="1"/>
</dbReference>
<dbReference type="Pfam" id="PF00583">
    <property type="entry name" value="Acetyltransf_1"/>
    <property type="match status" value="1"/>
</dbReference>
<evidence type="ECO:0000256" key="2">
    <source>
        <dbReference type="ARBA" id="ARBA00023315"/>
    </source>
</evidence>
<reference evidence="4 5" key="1">
    <citation type="submission" date="2018-11" db="EMBL/GenBank/DDBJ databases">
        <authorList>
            <person name="Li F."/>
        </authorList>
    </citation>
    <scope>NUCLEOTIDE SEQUENCE [LARGE SCALE GENOMIC DNA]</scope>
    <source>
        <strain evidence="4 5">KIS18-7</strain>
    </source>
</reference>
<dbReference type="InterPro" id="IPR016181">
    <property type="entry name" value="Acyl_CoA_acyltransferase"/>
</dbReference>
<keyword evidence="5" id="KW-1185">Reference proteome</keyword>
<organism evidence="4 5">
    <name type="scientific">Nocardioides marmorisolisilvae</name>
    <dbReference type="NCBI Taxonomy" id="1542737"/>
    <lineage>
        <taxon>Bacteria</taxon>
        <taxon>Bacillati</taxon>
        <taxon>Actinomycetota</taxon>
        <taxon>Actinomycetes</taxon>
        <taxon>Propionibacteriales</taxon>
        <taxon>Nocardioidaceae</taxon>
        <taxon>Nocardioides</taxon>
    </lineage>
</organism>
<dbReference type="RefSeq" id="WP_123234167.1">
    <property type="nucleotide sequence ID" value="NZ_RJSG01000002.1"/>
</dbReference>
<dbReference type="SUPFAM" id="SSF55729">
    <property type="entry name" value="Acyl-CoA N-acyltransferases (Nat)"/>
    <property type="match status" value="1"/>
</dbReference>
<comment type="caution">
    <text evidence="4">The sequence shown here is derived from an EMBL/GenBank/DDBJ whole genome shotgun (WGS) entry which is preliminary data.</text>
</comment>
<dbReference type="InterPro" id="IPR000182">
    <property type="entry name" value="GNAT_dom"/>
</dbReference>
<dbReference type="OrthoDB" id="5192872at2"/>
<dbReference type="PROSITE" id="PS51186">
    <property type="entry name" value="GNAT"/>
    <property type="match status" value="1"/>
</dbReference>
<evidence type="ECO:0000256" key="1">
    <source>
        <dbReference type="ARBA" id="ARBA00022679"/>
    </source>
</evidence>
<dbReference type="GO" id="GO:0016747">
    <property type="term" value="F:acyltransferase activity, transferring groups other than amino-acyl groups"/>
    <property type="evidence" value="ECO:0007669"/>
    <property type="project" value="InterPro"/>
</dbReference>
<keyword evidence="1 4" id="KW-0808">Transferase</keyword>
<feature type="domain" description="N-acetyltransferase" evidence="3">
    <location>
        <begin position="6"/>
        <end position="163"/>
    </location>
</feature>
<protein>
    <submittedName>
        <fullName evidence="4">GNAT family N-acetyltransferase</fullName>
    </submittedName>
</protein>
<sequence length="200" mass="21904">MSRHLLEIRDARPEDAAALLKLWSEAGSRGAEQPNARPLEDATAALAQVAADPDERVVVGLYEGEVVSAIHLRRAAMSPLHTDMAVHTSYLIVRPEHRKHGFARALLDSAVTWAEDKDVAHVTAITSSGSRDTNRFLARLGLGTVATVRVAGTGMLRRKLTPESLRPNTPRNLGLMLAQRRSIQRRAIEQALRGERAQEG</sequence>
<name>A0A3N0DVN4_9ACTN</name>
<dbReference type="InterPro" id="IPR050832">
    <property type="entry name" value="Bact_Acetyltransf"/>
</dbReference>
<accession>A0A3N0DVN4</accession>
<evidence type="ECO:0000313" key="5">
    <source>
        <dbReference type="Proteomes" id="UP000277094"/>
    </source>
</evidence>
<dbReference type="EMBL" id="RJSG01000002">
    <property type="protein sequence ID" value="RNL79664.1"/>
    <property type="molecule type" value="Genomic_DNA"/>
</dbReference>
<dbReference type="Proteomes" id="UP000277094">
    <property type="component" value="Unassembled WGS sequence"/>
</dbReference>
<dbReference type="PANTHER" id="PTHR43877">
    <property type="entry name" value="AMINOALKYLPHOSPHONATE N-ACETYLTRANSFERASE-RELATED-RELATED"/>
    <property type="match status" value="1"/>
</dbReference>
<gene>
    <name evidence="4" type="ORF">EFL95_11895</name>
</gene>
<proteinExistence type="predicted"/>